<evidence type="ECO:0000259" key="2">
    <source>
        <dbReference type="Pfam" id="PF01656"/>
    </source>
</evidence>
<dbReference type="GO" id="GO:0005524">
    <property type="term" value="F:ATP binding"/>
    <property type="evidence" value="ECO:0007669"/>
    <property type="project" value="TreeGrafter"/>
</dbReference>
<dbReference type="SUPFAM" id="SSF52540">
    <property type="entry name" value="P-loop containing nucleoside triphosphate hydrolases"/>
    <property type="match status" value="1"/>
</dbReference>
<dbReference type="Proteomes" id="UP000008221">
    <property type="component" value="Chromosome"/>
</dbReference>
<evidence type="ECO:0000256" key="1">
    <source>
        <dbReference type="SAM" id="MobiDB-lite"/>
    </source>
</evidence>
<dbReference type="PANTHER" id="PTHR43384:SF13">
    <property type="entry name" value="SLR0110 PROTEIN"/>
    <property type="match status" value="1"/>
</dbReference>
<dbReference type="Gene3D" id="3.40.50.2300">
    <property type="match status" value="1"/>
</dbReference>
<dbReference type="KEGG" id="ace:Acel_0975"/>
<dbReference type="eggNOG" id="COG4963">
    <property type="taxonomic scope" value="Bacteria"/>
</dbReference>
<dbReference type="EMBL" id="CP000481">
    <property type="protein sequence ID" value="ABK52748.1"/>
    <property type="molecule type" value="Genomic_DNA"/>
</dbReference>
<dbReference type="STRING" id="351607.Acel_0975"/>
<dbReference type="InterPro" id="IPR050625">
    <property type="entry name" value="ParA/MinD_ATPase"/>
</dbReference>
<dbReference type="GO" id="GO:0051782">
    <property type="term" value="P:negative regulation of cell division"/>
    <property type="evidence" value="ECO:0007669"/>
    <property type="project" value="TreeGrafter"/>
</dbReference>
<name>A0LTI8_ACIC1</name>
<dbReference type="HOGENOM" id="CLU_033160_3_0_11"/>
<dbReference type="GO" id="GO:0016887">
    <property type="term" value="F:ATP hydrolysis activity"/>
    <property type="evidence" value="ECO:0007669"/>
    <property type="project" value="TreeGrafter"/>
</dbReference>
<dbReference type="InterPro" id="IPR002586">
    <property type="entry name" value="CobQ/CobB/MinD/ParA_Nub-bd_dom"/>
</dbReference>
<proteinExistence type="predicted"/>
<dbReference type="PANTHER" id="PTHR43384">
    <property type="entry name" value="SEPTUM SITE-DETERMINING PROTEIN MIND HOMOLOG, CHLOROPLASTIC-RELATED"/>
    <property type="match status" value="1"/>
</dbReference>
<dbReference type="GO" id="GO:0009898">
    <property type="term" value="C:cytoplasmic side of plasma membrane"/>
    <property type="evidence" value="ECO:0007669"/>
    <property type="project" value="TreeGrafter"/>
</dbReference>
<dbReference type="InParanoid" id="A0LTI8"/>
<dbReference type="Pfam" id="PF01656">
    <property type="entry name" value="CbiA"/>
    <property type="match status" value="1"/>
</dbReference>
<sequence>MHGSPDIARLPGRSGEVDARSTPRATGMIVVVESEPTLARQLLAVEPSAVVIDDLGALRDHLACHPGTDIVVAGPSTPLDDVLRLSTELRVTRPGVGVVLVRPSLDTELVISALRAGVRDVVKTEDADGLRGALTRARAVAAALRQRDASAVDGATSRGVVVTVFSTKGGCGKTTLACNLAATLAAGGRNDVCLVDLDLNFGDVAVVLRLMPARSLADAAPYSLDIDLPAVETLLTRHSAGLYTLPAPIDPHTAETISAGLVGRVLRLLTRRFAFVVVDTPPAFTDPVLTAFDQSDLIALVATLDLPAVRSLRATLDTLQALKIPTERLRVVLNRADSKVGLSASDVETTVTFPISAHVPSSRDVPASVNRGVPLVLEETDHPVSAAIRTFAREHVLPLRADGELIPAALRSDRRWFARRRRR</sequence>
<protein>
    <submittedName>
        <fullName evidence="3">Cobyrinic acid a,c-diamide synthase</fullName>
    </submittedName>
</protein>
<feature type="region of interest" description="Disordered" evidence="1">
    <location>
        <begin position="1"/>
        <end position="21"/>
    </location>
</feature>
<dbReference type="Gene3D" id="3.40.50.300">
    <property type="entry name" value="P-loop containing nucleotide triphosphate hydrolases"/>
    <property type="match status" value="1"/>
</dbReference>
<feature type="domain" description="CobQ/CobB/MinD/ParA nucleotide binding" evidence="2">
    <location>
        <begin position="162"/>
        <end position="374"/>
    </location>
</feature>
<reference evidence="3 4" key="1">
    <citation type="journal article" date="2009" name="Genome Res.">
        <title>Complete genome of the cellulolytic thermophile Acidothermus cellulolyticus 11B provides insights into its ecophysiological and evolutionary adaptations.</title>
        <authorList>
            <person name="Barabote R.D."/>
            <person name="Xie G."/>
            <person name="Leu D.H."/>
            <person name="Normand P."/>
            <person name="Necsulea A."/>
            <person name="Daubin V."/>
            <person name="Medigue C."/>
            <person name="Adney W.S."/>
            <person name="Xu X.C."/>
            <person name="Lapidus A."/>
            <person name="Parales R.E."/>
            <person name="Detter C."/>
            <person name="Pujic P."/>
            <person name="Bruce D."/>
            <person name="Lavire C."/>
            <person name="Challacombe J.F."/>
            <person name="Brettin T.S."/>
            <person name="Berry A.M."/>
        </authorList>
    </citation>
    <scope>NUCLEOTIDE SEQUENCE [LARGE SCALE GENOMIC DNA]</scope>
    <source>
        <strain evidence="4">ATCC 43068 / DSM 8971 / 11B</strain>
    </source>
</reference>
<gene>
    <name evidence="3" type="ordered locus">Acel_0975</name>
</gene>
<organism evidence="3 4">
    <name type="scientific">Acidothermus cellulolyticus (strain ATCC 43068 / DSM 8971 / 11B)</name>
    <dbReference type="NCBI Taxonomy" id="351607"/>
    <lineage>
        <taxon>Bacteria</taxon>
        <taxon>Bacillati</taxon>
        <taxon>Actinomycetota</taxon>
        <taxon>Actinomycetes</taxon>
        <taxon>Acidothermales</taxon>
        <taxon>Acidothermaceae</taxon>
        <taxon>Acidothermus</taxon>
    </lineage>
</organism>
<dbReference type="SUPFAM" id="SSF52172">
    <property type="entry name" value="CheY-like"/>
    <property type="match status" value="1"/>
</dbReference>
<keyword evidence="4" id="KW-1185">Reference proteome</keyword>
<dbReference type="InterPro" id="IPR027417">
    <property type="entry name" value="P-loop_NTPase"/>
</dbReference>
<dbReference type="eggNOG" id="COG2197">
    <property type="taxonomic scope" value="Bacteria"/>
</dbReference>
<evidence type="ECO:0000313" key="3">
    <source>
        <dbReference type="EMBL" id="ABK52748.1"/>
    </source>
</evidence>
<dbReference type="InterPro" id="IPR011006">
    <property type="entry name" value="CheY-like_superfamily"/>
</dbReference>
<accession>A0LTI8</accession>
<dbReference type="GO" id="GO:0005829">
    <property type="term" value="C:cytosol"/>
    <property type="evidence" value="ECO:0007669"/>
    <property type="project" value="TreeGrafter"/>
</dbReference>
<evidence type="ECO:0000313" key="4">
    <source>
        <dbReference type="Proteomes" id="UP000008221"/>
    </source>
</evidence>
<dbReference type="AlphaFoldDB" id="A0LTI8"/>